<proteinExistence type="inferred from homology"/>
<evidence type="ECO:0000256" key="1">
    <source>
        <dbReference type="ARBA" id="ARBA00004141"/>
    </source>
</evidence>
<dbReference type="CDD" id="cd17352">
    <property type="entry name" value="MFS_MCT_SLC16"/>
    <property type="match status" value="1"/>
</dbReference>
<reference evidence="7" key="2">
    <citation type="submission" date="2015-01" db="EMBL/GenBank/DDBJ databases">
        <title>Evolutionary Origins and Diversification of the Mycorrhizal Mutualists.</title>
        <authorList>
            <consortium name="DOE Joint Genome Institute"/>
            <consortium name="Mycorrhizal Genomics Consortium"/>
            <person name="Kohler A."/>
            <person name="Kuo A."/>
            <person name="Nagy L.G."/>
            <person name="Floudas D."/>
            <person name="Copeland A."/>
            <person name="Barry K.W."/>
            <person name="Cichocki N."/>
            <person name="Veneault-Fourrey C."/>
            <person name="LaButti K."/>
            <person name="Lindquist E.A."/>
            <person name="Lipzen A."/>
            <person name="Lundell T."/>
            <person name="Morin E."/>
            <person name="Murat C."/>
            <person name="Riley R."/>
            <person name="Ohm R."/>
            <person name="Sun H."/>
            <person name="Tunlid A."/>
            <person name="Henrissat B."/>
            <person name="Grigoriev I.V."/>
            <person name="Hibbett D.S."/>
            <person name="Martin F."/>
        </authorList>
    </citation>
    <scope>NUCLEOTIDE SEQUENCE [LARGE SCALE GENOMIC DNA]</scope>
    <source>
        <strain evidence="7">MAFF 305830</strain>
    </source>
</reference>
<dbReference type="Pfam" id="PF07690">
    <property type="entry name" value="MFS_1"/>
    <property type="match status" value="1"/>
</dbReference>
<gene>
    <name evidence="6" type="ORF">M408DRAFT_330164</name>
</gene>
<evidence type="ECO:0000259" key="5">
    <source>
        <dbReference type="PROSITE" id="PS50850"/>
    </source>
</evidence>
<dbReference type="SUPFAM" id="SSF103473">
    <property type="entry name" value="MFS general substrate transporter"/>
    <property type="match status" value="1"/>
</dbReference>
<dbReference type="GO" id="GO:0022857">
    <property type="term" value="F:transmembrane transporter activity"/>
    <property type="evidence" value="ECO:0007669"/>
    <property type="project" value="InterPro"/>
</dbReference>
<dbReference type="GO" id="GO:0016020">
    <property type="term" value="C:membrane"/>
    <property type="evidence" value="ECO:0007669"/>
    <property type="project" value="UniProtKB-SubCell"/>
</dbReference>
<dbReference type="PROSITE" id="PS50850">
    <property type="entry name" value="MFS"/>
    <property type="match status" value="1"/>
</dbReference>
<reference evidence="6 7" key="1">
    <citation type="submission" date="2014-04" db="EMBL/GenBank/DDBJ databases">
        <authorList>
            <consortium name="DOE Joint Genome Institute"/>
            <person name="Kuo A."/>
            <person name="Zuccaro A."/>
            <person name="Kohler A."/>
            <person name="Nagy L.G."/>
            <person name="Floudas D."/>
            <person name="Copeland A."/>
            <person name="Barry K.W."/>
            <person name="Cichocki N."/>
            <person name="Veneault-Fourrey C."/>
            <person name="LaButti K."/>
            <person name="Lindquist E.A."/>
            <person name="Lipzen A."/>
            <person name="Lundell T."/>
            <person name="Morin E."/>
            <person name="Murat C."/>
            <person name="Sun H."/>
            <person name="Tunlid A."/>
            <person name="Henrissat B."/>
            <person name="Grigoriev I.V."/>
            <person name="Hibbett D.S."/>
            <person name="Martin F."/>
            <person name="Nordberg H.P."/>
            <person name="Cantor M.N."/>
            <person name="Hua S.X."/>
        </authorList>
    </citation>
    <scope>NUCLEOTIDE SEQUENCE [LARGE SCALE GENOMIC DNA]</scope>
    <source>
        <strain evidence="6 7">MAFF 305830</strain>
    </source>
</reference>
<keyword evidence="4" id="KW-0812">Transmembrane</keyword>
<dbReference type="AlphaFoldDB" id="A0A0C3B510"/>
<feature type="transmembrane region" description="Helical" evidence="4">
    <location>
        <begin position="309"/>
        <end position="328"/>
    </location>
</feature>
<feature type="transmembrane region" description="Helical" evidence="4">
    <location>
        <begin position="432"/>
        <end position="452"/>
    </location>
</feature>
<feature type="region of interest" description="Disordered" evidence="3">
    <location>
        <begin position="1"/>
        <end position="55"/>
    </location>
</feature>
<dbReference type="InterPro" id="IPR020846">
    <property type="entry name" value="MFS_dom"/>
</dbReference>
<feature type="transmembrane region" description="Helical" evidence="4">
    <location>
        <begin position="231"/>
        <end position="251"/>
    </location>
</feature>
<keyword evidence="4" id="KW-0472">Membrane</keyword>
<evidence type="ECO:0000256" key="2">
    <source>
        <dbReference type="ARBA" id="ARBA00006727"/>
    </source>
</evidence>
<dbReference type="Proteomes" id="UP000054097">
    <property type="component" value="Unassembled WGS sequence"/>
</dbReference>
<dbReference type="PANTHER" id="PTHR11360:SF234">
    <property type="entry name" value="MFS-TYPE TRANSPORTER DBAD-RELATED"/>
    <property type="match status" value="1"/>
</dbReference>
<keyword evidence="7" id="KW-1185">Reference proteome</keyword>
<dbReference type="HOGENOM" id="CLU_001265_1_1_1"/>
<dbReference type="STRING" id="933852.A0A0C3B510"/>
<feature type="transmembrane region" description="Helical" evidence="4">
    <location>
        <begin position="399"/>
        <end position="420"/>
    </location>
</feature>
<feature type="transmembrane region" description="Helical" evidence="4">
    <location>
        <begin position="272"/>
        <end position="297"/>
    </location>
</feature>
<comment type="subcellular location">
    <subcellularLocation>
        <location evidence="1">Membrane</location>
        <topology evidence="1">Multi-pass membrane protein</topology>
    </subcellularLocation>
</comment>
<dbReference type="EMBL" id="KN824300">
    <property type="protein sequence ID" value="KIM27269.1"/>
    <property type="molecule type" value="Genomic_DNA"/>
</dbReference>
<evidence type="ECO:0000313" key="7">
    <source>
        <dbReference type="Proteomes" id="UP000054097"/>
    </source>
</evidence>
<protein>
    <recommendedName>
        <fullName evidence="5">Major facilitator superfamily (MFS) profile domain-containing protein</fullName>
    </recommendedName>
</protein>
<dbReference type="PANTHER" id="PTHR11360">
    <property type="entry name" value="MONOCARBOXYLATE TRANSPORTER"/>
    <property type="match status" value="1"/>
</dbReference>
<name>A0A0C3B510_SERVB</name>
<feature type="transmembrane region" description="Helical" evidence="4">
    <location>
        <begin position="200"/>
        <end position="219"/>
    </location>
</feature>
<keyword evidence="4" id="KW-1133">Transmembrane helix</keyword>
<evidence type="ECO:0000256" key="3">
    <source>
        <dbReference type="SAM" id="MobiDB-lite"/>
    </source>
</evidence>
<evidence type="ECO:0000256" key="4">
    <source>
        <dbReference type="SAM" id="Phobius"/>
    </source>
</evidence>
<dbReference type="InterPro" id="IPR050327">
    <property type="entry name" value="Proton-linked_MCT"/>
</dbReference>
<sequence length="461" mass="49559">MASNGTLSPSDSMTLRDDGAPTVSHSPEEQQELKVKTENATVRLEESEKQQEEAATRDVKVDLAFPDGGWRAWGVVVGASCTTCATFGYVNSWGAFQVYYENNKFPDQSPSSIAWIGSIQYSLIFVPGIIVGRLFDIGYFRLPFMTANAALILATFLVAECTAFWQVLLCQGILTGFACGVMFSPLLAVLSHWFDKKRHLAIGLIAVGSAIGGTVVPILVRALLPAVGFQWTMRILAFVLLGFTAISNVLIRPRLEPRKATGRLVNFGQFKNLAFTVYTTASVVTFLGLYTALTYIATYATQRGISQSMAYNLVSIANASSLVGRLATGLLGDRIGPLNIMTPFTLSAGILTYAWPYAHTLETIIPLTILYGISSGAFVALIGSPVLEMGDASSAGERTGLLFSFTALGALAGPPISGAIRSSAGNWESVGYYAGSMIVLSVILMWITRVLLLKHPYKGII</sequence>
<feature type="transmembrane region" description="Helical" evidence="4">
    <location>
        <begin position="364"/>
        <end position="387"/>
    </location>
</feature>
<feature type="transmembrane region" description="Helical" evidence="4">
    <location>
        <begin position="173"/>
        <end position="193"/>
    </location>
</feature>
<feature type="transmembrane region" description="Helical" evidence="4">
    <location>
        <begin position="340"/>
        <end position="358"/>
    </location>
</feature>
<evidence type="ECO:0000313" key="6">
    <source>
        <dbReference type="EMBL" id="KIM27269.1"/>
    </source>
</evidence>
<dbReference type="InterPro" id="IPR036259">
    <property type="entry name" value="MFS_trans_sf"/>
</dbReference>
<comment type="similarity">
    <text evidence="2">Belongs to the major facilitator superfamily. Monocarboxylate porter (TC 2.A.1.13) family.</text>
</comment>
<feature type="compositionally biased region" description="Basic and acidic residues" evidence="3">
    <location>
        <begin position="26"/>
        <end position="55"/>
    </location>
</feature>
<dbReference type="InterPro" id="IPR011701">
    <property type="entry name" value="MFS"/>
</dbReference>
<dbReference type="OrthoDB" id="6509908at2759"/>
<feature type="domain" description="Major facilitator superfamily (MFS) profile" evidence="5">
    <location>
        <begin position="274"/>
        <end position="461"/>
    </location>
</feature>
<dbReference type="Gene3D" id="1.20.1250.20">
    <property type="entry name" value="MFS general substrate transporter like domains"/>
    <property type="match status" value="2"/>
</dbReference>
<organism evidence="6 7">
    <name type="scientific">Serendipita vermifera MAFF 305830</name>
    <dbReference type="NCBI Taxonomy" id="933852"/>
    <lineage>
        <taxon>Eukaryota</taxon>
        <taxon>Fungi</taxon>
        <taxon>Dikarya</taxon>
        <taxon>Basidiomycota</taxon>
        <taxon>Agaricomycotina</taxon>
        <taxon>Agaricomycetes</taxon>
        <taxon>Sebacinales</taxon>
        <taxon>Serendipitaceae</taxon>
        <taxon>Serendipita</taxon>
    </lineage>
</organism>
<accession>A0A0C3B510</accession>
<feature type="transmembrane region" description="Helical" evidence="4">
    <location>
        <begin position="113"/>
        <end position="135"/>
    </location>
</feature>
<feature type="compositionally biased region" description="Polar residues" evidence="3">
    <location>
        <begin position="1"/>
        <end position="13"/>
    </location>
</feature>
<feature type="transmembrane region" description="Helical" evidence="4">
    <location>
        <begin position="147"/>
        <end position="167"/>
    </location>
</feature>